<dbReference type="KEGG" id="aaf:AURANDRAFT_24859"/>
<dbReference type="OMA" id="QFFRTCG"/>
<protein>
    <recommendedName>
        <fullName evidence="4">Kinesin-like protein</fullName>
    </recommendedName>
</protein>
<name>F0Y6L9_AURAN</name>
<reference evidence="6 7" key="1">
    <citation type="journal article" date="2011" name="Proc. Natl. Acad. Sci. U.S.A.">
        <title>Niche of harmful alga Aureococcus anophagefferens revealed through ecogenomics.</title>
        <authorList>
            <person name="Gobler C.J."/>
            <person name="Berry D.L."/>
            <person name="Dyhrman S.T."/>
            <person name="Wilhelm S.W."/>
            <person name="Salamov A."/>
            <person name="Lobanov A.V."/>
            <person name="Zhang Y."/>
            <person name="Collier J.L."/>
            <person name="Wurch L.L."/>
            <person name="Kustka A.B."/>
            <person name="Dill B.D."/>
            <person name="Shah M."/>
            <person name="VerBerkmoes N.C."/>
            <person name="Kuo A."/>
            <person name="Terry A."/>
            <person name="Pangilinan J."/>
            <person name="Lindquist E.A."/>
            <person name="Lucas S."/>
            <person name="Paulsen I.T."/>
            <person name="Hattenrath-Lehmann T.K."/>
            <person name="Talmage S.C."/>
            <person name="Walker E.A."/>
            <person name="Koch F."/>
            <person name="Burson A.M."/>
            <person name="Marcoval M.A."/>
            <person name="Tang Y.Z."/>
            <person name="Lecleir G.R."/>
            <person name="Coyne K.J."/>
            <person name="Berg G.M."/>
            <person name="Bertrand E.M."/>
            <person name="Saito M.A."/>
            <person name="Gladyshev V.N."/>
            <person name="Grigoriev I.V."/>
        </authorList>
    </citation>
    <scope>NUCLEOTIDE SEQUENCE [LARGE SCALE GENOMIC DNA]</scope>
    <source>
        <strain evidence="7">CCMP 1984</strain>
    </source>
</reference>
<keyword evidence="3 4" id="KW-0505">Motor protein</keyword>
<dbReference type="SMART" id="SM00129">
    <property type="entry name" value="KISc"/>
    <property type="match status" value="1"/>
</dbReference>
<sequence length="305" mass="32736">MCPSAGGVRAAKTFNFDLCAHEGMGQDDVFGSVGARELLDSALRGMKATMFAYGATGSGKTHTIIGHARDGAEFPQEPRGDGGTGLIDRAAAYLFSNARESGFFAVASFFEVYDERVYDLLDASKTPLPVRHNVGTGFFVPGLSELECFSPDDVVAVLAEGRRSRRRAAHKLNRDSSRGHALLTLKLVHGRTRGKVSFVDLAGNERLKRSEDSDAAETGSINRSLHALGKVISTLAKKGDKEDEAHVPYRDSTLTKLLMDSLGGDVVTLMIACVSPAEAHLDETLCTLQYAYRAKGIVNSPAVNL</sequence>
<feature type="non-terminal residue" evidence="6">
    <location>
        <position position="305"/>
    </location>
</feature>
<evidence type="ECO:0000259" key="5">
    <source>
        <dbReference type="PROSITE" id="PS50067"/>
    </source>
</evidence>
<dbReference type="InterPro" id="IPR027417">
    <property type="entry name" value="P-loop_NTPase"/>
</dbReference>
<dbReference type="GeneID" id="20219968"/>
<dbReference type="InterPro" id="IPR001752">
    <property type="entry name" value="Kinesin_motor_dom"/>
</dbReference>
<dbReference type="GO" id="GO:0005874">
    <property type="term" value="C:microtubule"/>
    <property type="evidence" value="ECO:0007669"/>
    <property type="project" value="UniProtKB-KW"/>
</dbReference>
<dbReference type="PANTHER" id="PTHR47969">
    <property type="entry name" value="CHROMOSOME-ASSOCIATED KINESIN KIF4A-RELATED"/>
    <property type="match status" value="1"/>
</dbReference>
<evidence type="ECO:0000256" key="2">
    <source>
        <dbReference type="ARBA" id="ARBA00022840"/>
    </source>
</evidence>
<feature type="domain" description="Kinesin motor" evidence="5">
    <location>
        <begin position="1"/>
        <end position="297"/>
    </location>
</feature>
<keyword evidence="4" id="KW-0493">Microtubule</keyword>
<keyword evidence="7" id="KW-1185">Reference proteome</keyword>
<evidence type="ECO:0000256" key="1">
    <source>
        <dbReference type="ARBA" id="ARBA00022741"/>
    </source>
</evidence>
<dbReference type="RefSeq" id="XP_009036166.1">
    <property type="nucleotide sequence ID" value="XM_009037918.1"/>
</dbReference>
<dbReference type="Gene3D" id="3.40.850.10">
    <property type="entry name" value="Kinesin motor domain"/>
    <property type="match status" value="1"/>
</dbReference>
<dbReference type="Pfam" id="PF00225">
    <property type="entry name" value="Kinesin"/>
    <property type="match status" value="1"/>
</dbReference>
<dbReference type="GO" id="GO:0051231">
    <property type="term" value="P:spindle elongation"/>
    <property type="evidence" value="ECO:0007669"/>
    <property type="project" value="TreeGrafter"/>
</dbReference>
<organism evidence="7">
    <name type="scientific">Aureococcus anophagefferens</name>
    <name type="common">Harmful bloom alga</name>
    <dbReference type="NCBI Taxonomy" id="44056"/>
    <lineage>
        <taxon>Eukaryota</taxon>
        <taxon>Sar</taxon>
        <taxon>Stramenopiles</taxon>
        <taxon>Ochrophyta</taxon>
        <taxon>Pelagophyceae</taxon>
        <taxon>Pelagomonadales</taxon>
        <taxon>Pelagomonadaceae</taxon>
        <taxon>Aureococcus</taxon>
    </lineage>
</organism>
<evidence type="ECO:0000313" key="7">
    <source>
        <dbReference type="Proteomes" id="UP000002729"/>
    </source>
</evidence>
<dbReference type="eggNOG" id="KOG4280">
    <property type="taxonomic scope" value="Eukaryota"/>
</dbReference>
<dbReference type="PROSITE" id="PS50067">
    <property type="entry name" value="KINESIN_MOTOR_2"/>
    <property type="match status" value="1"/>
</dbReference>
<dbReference type="GO" id="GO:0005524">
    <property type="term" value="F:ATP binding"/>
    <property type="evidence" value="ECO:0007669"/>
    <property type="project" value="UniProtKB-UniRule"/>
</dbReference>
<dbReference type="OrthoDB" id="3176171at2759"/>
<dbReference type="PROSITE" id="PS00411">
    <property type="entry name" value="KINESIN_MOTOR_1"/>
    <property type="match status" value="1"/>
</dbReference>
<dbReference type="PANTHER" id="PTHR47969:SF29">
    <property type="entry name" value="KINESIN-LIKE PROTEIN"/>
    <property type="match status" value="1"/>
</dbReference>
<gene>
    <name evidence="6" type="ORF">AURANDRAFT_24859</name>
</gene>
<dbReference type="AlphaFoldDB" id="F0Y6L9"/>
<dbReference type="GO" id="GO:0008017">
    <property type="term" value="F:microtubule binding"/>
    <property type="evidence" value="ECO:0007669"/>
    <property type="project" value="InterPro"/>
</dbReference>
<dbReference type="PRINTS" id="PR00380">
    <property type="entry name" value="KINESINHEAVY"/>
</dbReference>
<dbReference type="Proteomes" id="UP000002729">
    <property type="component" value="Unassembled WGS sequence"/>
</dbReference>
<keyword evidence="2 3" id="KW-0067">ATP-binding</keyword>
<evidence type="ECO:0000313" key="6">
    <source>
        <dbReference type="EMBL" id="EGB09039.1"/>
    </source>
</evidence>
<proteinExistence type="inferred from homology"/>
<feature type="binding site" evidence="3">
    <location>
        <begin position="54"/>
        <end position="61"/>
    </location>
    <ligand>
        <name>ATP</name>
        <dbReference type="ChEBI" id="CHEBI:30616"/>
    </ligand>
</feature>
<keyword evidence="1 3" id="KW-0547">Nucleotide-binding</keyword>
<dbReference type="CDD" id="cd00106">
    <property type="entry name" value="KISc"/>
    <property type="match status" value="1"/>
</dbReference>
<evidence type="ECO:0000256" key="3">
    <source>
        <dbReference type="PROSITE-ProRule" id="PRU00283"/>
    </source>
</evidence>
<dbReference type="InterPro" id="IPR019821">
    <property type="entry name" value="Kinesin_motor_CS"/>
</dbReference>
<evidence type="ECO:0000256" key="4">
    <source>
        <dbReference type="RuleBase" id="RU000394"/>
    </source>
</evidence>
<dbReference type="GO" id="GO:0007018">
    <property type="term" value="P:microtubule-based movement"/>
    <property type="evidence" value="ECO:0007669"/>
    <property type="project" value="InterPro"/>
</dbReference>
<dbReference type="InParanoid" id="F0Y6L9"/>
<dbReference type="GO" id="GO:0005875">
    <property type="term" value="C:microtubule associated complex"/>
    <property type="evidence" value="ECO:0007669"/>
    <property type="project" value="TreeGrafter"/>
</dbReference>
<dbReference type="InterPro" id="IPR027640">
    <property type="entry name" value="Kinesin-like_fam"/>
</dbReference>
<dbReference type="InterPro" id="IPR036961">
    <property type="entry name" value="Kinesin_motor_dom_sf"/>
</dbReference>
<dbReference type="GO" id="GO:0007052">
    <property type="term" value="P:mitotic spindle organization"/>
    <property type="evidence" value="ECO:0007669"/>
    <property type="project" value="TreeGrafter"/>
</dbReference>
<dbReference type="GO" id="GO:0003777">
    <property type="term" value="F:microtubule motor activity"/>
    <property type="evidence" value="ECO:0007669"/>
    <property type="project" value="InterPro"/>
</dbReference>
<dbReference type="EMBL" id="GL833126">
    <property type="protein sequence ID" value="EGB09039.1"/>
    <property type="molecule type" value="Genomic_DNA"/>
</dbReference>
<comment type="similarity">
    <text evidence="3 4">Belongs to the TRAFAC class myosin-kinesin ATPase superfamily. Kinesin family.</text>
</comment>
<accession>F0Y6L9</accession>
<dbReference type="SUPFAM" id="SSF52540">
    <property type="entry name" value="P-loop containing nucleoside triphosphate hydrolases"/>
    <property type="match status" value="1"/>
</dbReference>